<dbReference type="AlphaFoldDB" id="A0AAD7HZP2"/>
<keyword evidence="5" id="KW-0862">Zinc</keyword>
<evidence type="ECO:0000259" key="11">
    <source>
        <dbReference type="PROSITE" id="PS50048"/>
    </source>
</evidence>
<evidence type="ECO:0000256" key="6">
    <source>
        <dbReference type="ARBA" id="ARBA00023015"/>
    </source>
</evidence>
<evidence type="ECO:0000256" key="7">
    <source>
        <dbReference type="ARBA" id="ARBA00023163"/>
    </source>
</evidence>
<proteinExistence type="predicted"/>
<dbReference type="SMART" id="SM00355">
    <property type="entry name" value="ZnF_C2H2"/>
    <property type="match status" value="2"/>
</dbReference>
<dbReference type="EMBL" id="JARKIB010000150">
    <property type="protein sequence ID" value="KAJ7731781.1"/>
    <property type="molecule type" value="Genomic_DNA"/>
</dbReference>
<evidence type="ECO:0000313" key="14">
    <source>
        <dbReference type="Proteomes" id="UP001215598"/>
    </source>
</evidence>
<evidence type="ECO:0000256" key="1">
    <source>
        <dbReference type="ARBA" id="ARBA00004123"/>
    </source>
</evidence>
<dbReference type="Gene3D" id="4.10.240.10">
    <property type="entry name" value="Zn(2)-C6 fungal-type DNA-binding domain"/>
    <property type="match status" value="1"/>
</dbReference>
<keyword evidence="14" id="KW-1185">Reference proteome</keyword>
<evidence type="ECO:0000256" key="5">
    <source>
        <dbReference type="ARBA" id="ARBA00022833"/>
    </source>
</evidence>
<protein>
    <submittedName>
        <fullName evidence="13">Uncharacterized protein</fullName>
    </submittedName>
</protein>
<dbReference type="PROSITE" id="PS00028">
    <property type="entry name" value="ZINC_FINGER_C2H2_1"/>
    <property type="match status" value="2"/>
</dbReference>
<dbReference type="PANTHER" id="PTHR47660">
    <property type="entry name" value="TRANSCRIPTION FACTOR WITH C2H2 AND ZN(2)-CYS(6) DNA BINDING DOMAIN (EUROFUNG)-RELATED-RELATED"/>
    <property type="match status" value="1"/>
</dbReference>
<keyword evidence="7" id="KW-0804">Transcription</keyword>
<dbReference type="PROSITE" id="PS50157">
    <property type="entry name" value="ZINC_FINGER_C2H2_2"/>
    <property type="match status" value="2"/>
</dbReference>
<keyword evidence="6" id="KW-0805">Transcription regulation</keyword>
<feature type="domain" description="C2H2-type" evidence="12">
    <location>
        <begin position="33"/>
        <end position="61"/>
    </location>
</feature>
<evidence type="ECO:0000256" key="9">
    <source>
        <dbReference type="PROSITE-ProRule" id="PRU00042"/>
    </source>
</evidence>
<gene>
    <name evidence="13" type="ORF">B0H16DRAFT_200341</name>
</gene>
<reference evidence="13" key="1">
    <citation type="submission" date="2023-03" db="EMBL/GenBank/DDBJ databases">
        <title>Massive genome expansion in bonnet fungi (Mycena s.s.) driven by repeated elements and novel gene families across ecological guilds.</title>
        <authorList>
            <consortium name="Lawrence Berkeley National Laboratory"/>
            <person name="Harder C.B."/>
            <person name="Miyauchi S."/>
            <person name="Viragh M."/>
            <person name="Kuo A."/>
            <person name="Thoen E."/>
            <person name="Andreopoulos B."/>
            <person name="Lu D."/>
            <person name="Skrede I."/>
            <person name="Drula E."/>
            <person name="Henrissat B."/>
            <person name="Morin E."/>
            <person name="Kohler A."/>
            <person name="Barry K."/>
            <person name="LaButti K."/>
            <person name="Morin E."/>
            <person name="Salamov A."/>
            <person name="Lipzen A."/>
            <person name="Mereny Z."/>
            <person name="Hegedus B."/>
            <person name="Baldrian P."/>
            <person name="Stursova M."/>
            <person name="Weitz H."/>
            <person name="Taylor A."/>
            <person name="Grigoriev I.V."/>
            <person name="Nagy L.G."/>
            <person name="Martin F."/>
            <person name="Kauserud H."/>
        </authorList>
    </citation>
    <scope>NUCLEOTIDE SEQUENCE</scope>
    <source>
        <strain evidence="13">CBHHK182m</strain>
    </source>
</reference>
<dbReference type="GO" id="GO:0005634">
    <property type="term" value="C:nucleus"/>
    <property type="evidence" value="ECO:0007669"/>
    <property type="project" value="UniProtKB-SubCell"/>
</dbReference>
<evidence type="ECO:0000313" key="13">
    <source>
        <dbReference type="EMBL" id="KAJ7731781.1"/>
    </source>
</evidence>
<comment type="caution">
    <text evidence="13">The sequence shown here is derived from an EMBL/GenBank/DDBJ whole genome shotgun (WGS) entry which is preliminary data.</text>
</comment>
<feature type="region of interest" description="Disordered" evidence="10">
    <location>
        <begin position="292"/>
        <end position="315"/>
    </location>
</feature>
<dbReference type="Pfam" id="PF00096">
    <property type="entry name" value="zf-C2H2"/>
    <property type="match status" value="1"/>
</dbReference>
<evidence type="ECO:0000256" key="10">
    <source>
        <dbReference type="SAM" id="MobiDB-lite"/>
    </source>
</evidence>
<comment type="subcellular location">
    <subcellularLocation>
        <location evidence="1">Nucleus</location>
    </subcellularLocation>
</comment>
<dbReference type="FunFam" id="3.30.160.60:FF:000100">
    <property type="entry name" value="Zinc finger 45-like"/>
    <property type="match status" value="1"/>
</dbReference>
<dbReference type="InterPro" id="IPR001138">
    <property type="entry name" value="Zn2Cys6_DnaBD"/>
</dbReference>
<feature type="compositionally biased region" description="Pro residues" evidence="10">
    <location>
        <begin position="295"/>
        <end position="315"/>
    </location>
</feature>
<evidence type="ECO:0000256" key="8">
    <source>
        <dbReference type="ARBA" id="ARBA00023242"/>
    </source>
</evidence>
<evidence type="ECO:0000256" key="4">
    <source>
        <dbReference type="ARBA" id="ARBA00022771"/>
    </source>
</evidence>
<evidence type="ECO:0000256" key="2">
    <source>
        <dbReference type="ARBA" id="ARBA00022723"/>
    </source>
</evidence>
<feature type="domain" description="Zn(2)-C6 fungal-type" evidence="11">
    <location>
        <begin position="94"/>
        <end position="123"/>
    </location>
</feature>
<dbReference type="PANTHER" id="PTHR47660:SF2">
    <property type="entry name" value="TRANSCRIPTION FACTOR WITH C2H2 AND ZN(2)-CYS(6) DNA BINDING DOMAIN (EUROFUNG)"/>
    <property type="match status" value="1"/>
</dbReference>
<feature type="region of interest" description="Disordered" evidence="10">
    <location>
        <begin position="132"/>
        <end position="164"/>
    </location>
</feature>
<keyword evidence="4 9" id="KW-0863">Zinc-finger</keyword>
<feature type="compositionally biased region" description="Low complexity" evidence="10">
    <location>
        <begin position="137"/>
        <end position="164"/>
    </location>
</feature>
<dbReference type="InterPro" id="IPR036864">
    <property type="entry name" value="Zn2-C6_fun-type_DNA-bd_sf"/>
</dbReference>
<evidence type="ECO:0000259" key="12">
    <source>
        <dbReference type="PROSITE" id="PS50157"/>
    </source>
</evidence>
<dbReference type="InterPro" id="IPR013087">
    <property type="entry name" value="Znf_C2H2_type"/>
</dbReference>
<evidence type="ECO:0000256" key="3">
    <source>
        <dbReference type="ARBA" id="ARBA00022737"/>
    </source>
</evidence>
<dbReference type="Proteomes" id="UP001215598">
    <property type="component" value="Unassembled WGS sequence"/>
</dbReference>
<dbReference type="Gene3D" id="3.30.160.60">
    <property type="entry name" value="Classic Zinc Finger"/>
    <property type="match status" value="2"/>
</dbReference>
<feature type="domain" description="C2H2-type" evidence="12">
    <location>
        <begin position="5"/>
        <end position="32"/>
    </location>
</feature>
<sequence>MGGDHKCPVCQATFTRPQHVARHMRSHTGDRPYKCQHCGDQFARSDLLSRHVNKCHAAEKSLLSSSSSGGMSGGSAGRRKGGTAATRATTSKQACDQCVQSSLPCDGSNPCAKCIARKTRCTFVKFHRQTAPVGPGHPSSLSASHPQSQSASSSSSASASSASSGLAHPSLLGLGLAPLSAPLEQQPFLYAQQAASGVGVGQFAFPHGQHSPGPVFTANASADEGQGRFAHHPGRFGGGSVSPTYPGDYHSHSHSPHRRERDSAYYSADEFGGGWGLPLPLQRPPPRLRLARPTRPAPPLGPARPAPPLALRPPSPTTPARVLLRLRAHVARRPQRPRWPLQRRRPLLLAHRPHGPHAGRWGPRLGGRRREAAAHAAGPAWVPPLLATVVIAFAFRRDPWAGAAGADADAGVARGGDEGAARVLEGVYADAAHGPGPARGRAGAADAECERGRGGRAWGHAWDHADEGE</sequence>
<dbReference type="GO" id="GO:0008270">
    <property type="term" value="F:zinc ion binding"/>
    <property type="evidence" value="ECO:0007669"/>
    <property type="project" value="UniProtKB-KW"/>
</dbReference>
<name>A0AAD7HZP2_9AGAR</name>
<dbReference type="SUPFAM" id="SSF57701">
    <property type="entry name" value="Zn2/Cys6 DNA-binding domain"/>
    <property type="match status" value="1"/>
</dbReference>
<feature type="region of interest" description="Disordered" evidence="10">
    <location>
        <begin position="63"/>
        <end position="85"/>
    </location>
</feature>
<dbReference type="SUPFAM" id="SSF57667">
    <property type="entry name" value="beta-beta-alpha zinc fingers"/>
    <property type="match status" value="1"/>
</dbReference>
<keyword evidence="8" id="KW-0539">Nucleus</keyword>
<organism evidence="13 14">
    <name type="scientific">Mycena metata</name>
    <dbReference type="NCBI Taxonomy" id="1033252"/>
    <lineage>
        <taxon>Eukaryota</taxon>
        <taxon>Fungi</taxon>
        <taxon>Dikarya</taxon>
        <taxon>Basidiomycota</taxon>
        <taxon>Agaricomycotina</taxon>
        <taxon>Agaricomycetes</taxon>
        <taxon>Agaricomycetidae</taxon>
        <taxon>Agaricales</taxon>
        <taxon>Marasmiineae</taxon>
        <taxon>Mycenaceae</taxon>
        <taxon>Mycena</taxon>
    </lineage>
</organism>
<accession>A0AAD7HZP2</accession>
<keyword evidence="3" id="KW-0677">Repeat</keyword>
<dbReference type="GO" id="GO:0000981">
    <property type="term" value="F:DNA-binding transcription factor activity, RNA polymerase II-specific"/>
    <property type="evidence" value="ECO:0007669"/>
    <property type="project" value="InterPro"/>
</dbReference>
<dbReference type="InterPro" id="IPR036236">
    <property type="entry name" value="Znf_C2H2_sf"/>
</dbReference>
<dbReference type="PROSITE" id="PS50048">
    <property type="entry name" value="ZN2_CY6_FUNGAL_2"/>
    <property type="match status" value="1"/>
</dbReference>
<dbReference type="CDD" id="cd00067">
    <property type="entry name" value="GAL4"/>
    <property type="match status" value="1"/>
</dbReference>
<keyword evidence="2" id="KW-0479">Metal-binding</keyword>
<dbReference type="FunFam" id="3.30.160.60:FF:000145">
    <property type="entry name" value="Zinc finger protein 574"/>
    <property type="match status" value="1"/>
</dbReference>